<dbReference type="Pfam" id="PF00201">
    <property type="entry name" value="UDPGT"/>
    <property type="match status" value="1"/>
</dbReference>
<feature type="signal peptide" evidence="11">
    <location>
        <begin position="1"/>
        <end position="23"/>
    </location>
</feature>
<dbReference type="CDD" id="cd03784">
    <property type="entry name" value="GT1_Gtf-like"/>
    <property type="match status" value="1"/>
</dbReference>
<dbReference type="PANTHER" id="PTHR48043:SF140">
    <property type="entry name" value="UDP-GLUCURONOSYLTRANSFERASE 2A1"/>
    <property type="match status" value="1"/>
</dbReference>
<feature type="transmembrane region" description="Helical" evidence="10">
    <location>
        <begin position="486"/>
        <end position="510"/>
    </location>
</feature>
<keyword evidence="5 9" id="KW-0808">Transferase</keyword>
<keyword evidence="11" id="KW-0732">Signal</keyword>
<dbReference type="EC" id="2.4.1.17" evidence="3"/>
<comment type="similarity">
    <text evidence="2 9">Belongs to the UDP-glycosyltransferase family.</text>
</comment>
<dbReference type="PANTHER" id="PTHR48043">
    <property type="entry name" value="EG:EG0003.4 PROTEIN-RELATED"/>
    <property type="match status" value="1"/>
</dbReference>
<evidence type="ECO:0000256" key="7">
    <source>
        <dbReference type="ARBA" id="ARBA00022989"/>
    </source>
</evidence>
<evidence type="ECO:0000256" key="10">
    <source>
        <dbReference type="SAM" id="Phobius"/>
    </source>
</evidence>
<dbReference type="Proteomes" id="UP000314294">
    <property type="component" value="Unassembled WGS sequence"/>
</dbReference>
<sequence length="554" mass="63110">MTSWQSLSACVLLLLCATRGANGGNILVWYSEGSHWINMKPVLETLVDRGHRVTVLVPSTSLYMNASEPSRFGYEPFDVEVSMEAMDEFLTEFLQFSMYEIDRMSYVQMYIKYMELMSVDMQYSLKYLDGVLKSESVMKKLKEGEYDLLLADPIYPGSDLVADVLGIPLVFSLRFSLAHNWERKCGQLPAPPSYVPGAMSKLTDKMDFSERLWNFLFYALQDVVIDHVFWKVLDKYYSEVKGTPTDACEVMGRADIWLIRTYWDFDFPRPFLPNFKFVGGIHCRPAKPLPEDMEEFVQSSGDAGIVVFTLGSFINNITTERGNIIASALAQLPQKVLWRYSGEAPATLGANTRIYNWIPQNDLLGHPKTRAFITHGGTNGIYEAIYHGVPMVGIPMFADQPDNMVHVQAKGAAVIVNLNFMKTEDLRDAVNAVINEKAYKENALWLSSIHHDRPMSPRDEAVFWIEFTMRNKGAEHLRVQAHELTWYQYHSLDVLAFLLTIVLTLVLLFIKTCSFCFRRMVSALTKLNKVSCTSLREVRLPFTSSSPMPENLDK</sequence>
<dbReference type="Gene3D" id="3.40.50.2000">
    <property type="entry name" value="Glycogen Phosphorylase B"/>
    <property type="match status" value="2"/>
</dbReference>
<dbReference type="GO" id="GO:0016020">
    <property type="term" value="C:membrane"/>
    <property type="evidence" value="ECO:0007669"/>
    <property type="project" value="UniProtKB-SubCell"/>
</dbReference>
<dbReference type="EMBL" id="SRLO01000339">
    <property type="protein sequence ID" value="TNN60164.1"/>
    <property type="molecule type" value="Genomic_DNA"/>
</dbReference>
<evidence type="ECO:0000313" key="13">
    <source>
        <dbReference type="Proteomes" id="UP000314294"/>
    </source>
</evidence>
<proteinExistence type="inferred from homology"/>
<keyword evidence="13" id="KW-1185">Reference proteome</keyword>
<feature type="chain" id="PRO_5021367182" description="glucuronosyltransferase" evidence="11">
    <location>
        <begin position="24"/>
        <end position="554"/>
    </location>
</feature>
<dbReference type="AlphaFoldDB" id="A0A4Z2H5P6"/>
<evidence type="ECO:0000256" key="11">
    <source>
        <dbReference type="SAM" id="SignalP"/>
    </source>
</evidence>
<accession>A0A4Z2H5P6</accession>
<dbReference type="OrthoDB" id="5835829at2759"/>
<dbReference type="FunFam" id="3.40.50.2000:FF:000001">
    <property type="entry name" value="UDP-glucuronosyltransferase"/>
    <property type="match status" value="1"/>
</dbReference>
<comment type="subcellular location">
    <subcellularLocation>
        <location evidence="1">Membrane</location>
    </subcellularLocation>
</comment>
<keyword evidence="4 9" id="KW-0328">Glycosyltransferase</keyword>
<comment type="caution">
    <text evidence="12">The sequence shown here is derived from an EMBL/GenBank/DDBJ whole genome shotgun (WGS) entry which is preliminary data.</text>
</comment>
<evidence type="ECO:0000256" key="1">
    <source>
        <dbReference type="ARBA" id="ARBA00004370"/>
    </source>
</evidence>
<dbReference type="InterPro" id="IPR035595">
    <property type="entry name" value="UDP_glycos_trans_CS"/>
</dbReference>
<dbReference type="InterPro" id="IPR002213">
    <property type="entry name" value="UDP_glucos_trans"/>
</dbReference>
<dbReference type="FunFam" id="3.40.50.2000:FF:000081">
    <property type="entry name" value="UDP-glucuronosyltransferase 2A2"/>
    <property type="match status" value="1"/>
</dbReference>
<evidence type="ECO:0000256" key="5">
    <source>
        <dbReference type="ARBA" id="ARBA00022679"/>
    </source>
</evidence>
<keyword evidence="6 10" id="KW-0812">Transmembrane</keyword>
<dbReference type="PROSITE" id="PS00375">
    <property type="entry name" value="UDPGT"/>
    <property type="match status" value="1"/>
</dbReference>
<evidence type="ECO:0000256" key="3">
    <source>
        <dbReference type="ARBA" id="ARBA00012544"/>
    </source>
</evidence>
<evidence type="ECO:0000256" key="8">
    <source>
        <dbReference type="ARBA" id="ARBA00023136"/>
    </source>
</evidence>
<keyword evidence="8 10" id="KW-0472">Membrane</keyword>
<protein>
    <recommendedName>
        <fullName evidence="3">glucuronosyltransferase</fullName>
        <ecNumber evidence="3">2.4.1.17</ecNumber>
    </recommendedName>
</protein>
<organism evidence="12 13">
    <name type="scientific">Liparis tanakae</name>
    <name type="common">Tanaka's snailfish</name>
    <dbReference type="NCBI Taxonomy" id="230148"/>
    <lineage>
        <taxon>Eukaryota</taxon>
        <taxon>Metazoa</taxon>
        <taxon>Chordata</taxon>
        <taxon>Craniata</taxon>
        <taxon>Vertebrata</taxon>
        <taxon>Euteleostomi</taxon>
        <taxon>Actinopterygii</taxon>
        <taxon>Neopterygii</taxon>
        <taxon>Teleostei</taxon>
        <taxon>Neoteleostei</taxon>
        <taxon>Acanthomorphata</taxon>
        <taxon>Eupercaria</taxon>
        <taxon>Perciformes</taxon>
        <taxon>Cottioidei</taxon>
        <taxon>Cottales</taxon>
        <taxon>Liparidae</taxon>
        <taxon>Liparis</taxon>
    </lineage>
</organism>
<name>A0A4Z2H5P6_9TELE</name>
<evidence type="ECO:0000256" key="2">
    <source>
        <dbReference type="ARBA" id="ARBA00009995"/>
    </source>
</evidence>
<evidence type="ECO:0000256" key="9">
    <source>
        <dbReference type="RuleBase" id="RU003718"/>
    </source>
</evidence>
<dbReference type="GO" id="GO:0015020">
    <property type="term" value="F:glucuronosyltransferase activity"/>
    <property type="evidence" value="ECO:0007669"/>
    <property type="project" value="UniProtKB-EC"/>
</dbReference>
<evidence type="ECO:0000256" key="6">
    <source>
        <dbReference type="ARBA" id="ARBA00022692"/>
    </source>
</evidence>
<dbReference type="SUPFAM" id="SSF53756">
    <property type="entry name" value="UDP-Glycosyltransferase/glycogen phosphorylase"/>
    <property type="match status" value="1"/>
</dbReference>
<keyword evidence="7 10" id="KW-1133">Transmembrane helix</keyword>
<dbReference type="InterPro" id="IPR050271">
    <property type="entry name" value="UDP-glycosyltransferase"/>
</dbReference>
<gene>
    <name evidence="12" type="primary">Ugt2a1_1</name>
    <name evidence="12" type="ORF">EYF80_029597</name>
</gene>
<evidence type="ECO:0000313" key="12">
    <source>
        <dbReference type="EMBL" id="TNN60164.1"/>
    </source>
</evidence>
<reference evidence="12 13" key="1">
    <citation type="submission" date="2019-03" db="EMBL/GenBank/DDBJ databases">
        <title>First draft genome of Liparis tanakae, snailfish: a comprehensive survey of snailfish specific genes.</title>
        <authorList>
            <person name="Kim W."/>
            <person name="Song I."/>
            <person name="Jeong J.-H."/>
            <person name="Kim D."/>
            <person name="Kim S."/>
            <person name="Ryu S."/>
            <person name="Song J.Y."/>
            <person name="Lee S.K."/>
        </authorList>
    </citation>
    <scope>NUCLEOTIDE SEQUENCE [LARGE SCALE GENOMIC DNA]</scope>
    <source>
        <tissue evidence="12">Muscle</tissue>
    </source>
</reference>
<evidence type="ECO:0000256" key="4">
    <source>
        <dbReference type="ARBA" id="ARBA00022676"/>
    </source>
</evidence>